<accession>A0A1H6JFB0</accession>
<feature type="compositionally biased region" description="Acidic residues" evidence="1">
    <location>
        <begin position="523"/>
        <end position="544"/>
    </location>
</feature>
<organism evidence="2 3">
    <name type="scientific">Halopenitus malekzadehii</name>
    <dbReference type="NCBI Taxonomy" id="1267564"/>
    <lineage>
        <taxon>Archaea</taxon>
        <taxon>Methanobacteriati</taxon>
        <taxon>Methanobacteriota</taxon>
        <taxon>Stenosarchaea group</taxon>
        <taxon>Halobacteria</taxon>
        <taxon>Halobacteriales</taxon>
        <taxon>Haloferacaceae</taxon>
        <taxon>Halopenitus</taxon>
    </lineage>
</organism>
<reference evidence="2 3" key="1">
    <citation type="submission" date="2016-10" db="EMBL/GenBank/DDBJ databases">
        <authorList>
            <person name="de Groot N.N."/>
        </authorList>
    </citation>
    <scope>NUCLEOTIDE SEQUENCE [LARGE SCALE GENOMIC DNA]</scope>
    <source>
        <strain evidence="2 3">IBRC-M10418</strain>
    </source>
</reference>
<name>A0A1H6JFB0_9EURY</name>
<dbReference type="RefSeq" id="WP_092817588.1">
    <property type="nucleotide sequence ID" value="NZ_FNWU01000012.1"/>
</dbReference>
<dbReference type="OrthoDB" id="351224at2157"/>
<feature type="region of interest" description="Disordered" evidence="1">
    <location>
        <begin position="292"/>
        <end position="323"/>
    </location>
</feature>
<dbReference type="EMBL" id="FNWU01000012">
    <property type="protein sequence ID" value="SEH60572.1"/>
    <property type="molecule type" value="Genomic_DNA"/>
</dbReference>
<feature type="region of interest" description="Disordered" evidence="1">
    <location>
        <begin position="487"/>
        <end position="544"/>
    </location>
</feature>
<proteinExistence type="predicted"/>
<dbReference type="Proteomes" id="UP000199215">
    <property type="component" value="Unassembled WGS sequence"/>
</dbReference>
<dbReference type="STRING" id="1267564.SAMN05192561_11216"/>
<keyword evidence="3" id="KW-1185">Reference proteome</keyword>
<feature type="region of interest" description="Disordered" evidence="1">
    <location>
        <begin position="1"/>
        <end position="64"/>
    </location>
</feature>
<evidence type="ECO:0000313" key="3">
    <source>
        <dbReference type="Proteomes" id="UP000199215"/>
    </source>
</evidence>
<sequence length="544" mass="60393">MSSEPSTPDEEDVEQLAEGDPAPKGEHRVPTSEEDAGSVPGILGYRTTSGFGSDADVRSEPSAPPDKIRKYWNSYYNEFALTRAPLKSFDLAVMEPGYRIRVEDADGERDEDMEEALKLWSGNCVIHAGEMGHDLATLLGKLPSKRRGKGTALIEKVGTEEDPDAMAALMSLDPATFQIYTREDQTVLIQPDDDVDDDHPTTDDGEAAAYNQYDADLLRYSEKDPIPFTVDDIIKLTYDADDGEVWGTSVFDACRDRIDALIQKIEDRDFAVRQTGYAHRIYSSENWSQAEAEDYAEAHKEGDVSSEYGPDDDEADRGGDKESFAGRVDFVPDAVNVQVEEGTVPDIAAAVRDDIEQIFSVMPVGKYQIAYADDLNQFVVDPQIEKDNERVDHERRYIERKLTPVLEEKADELASGERYNGTIHFSIEPQQDENPIRREGFPAENLTALMDAFSQFAESGADMYMPPGAFAELAGFDLDELRERHDWDSDPLELPDSQDTPGAMPGADEGEDEDGGGHRDRDGDEDTGDDTETESESEDDGESE</sequence>
<feature type="compositionally biased region" description="Basic and acidic residues" evidence="1">
    <location>
        <begin position="21"/>
        <end position="31"/>
    </location>
</feature>
<protein>
    <submittedName>
        <fullName evidence="2">Uncharacterized protein</fullName>
    </submittedName>
</protein>
<evidence type="ECO:0000256" key="1">
    <source>
        <dbReference type="SAM" id="MobiDB-lite"/>
    </source>
</evidence>
<feature type="compositionally biased region" description="Acidic residues" evidence="1">
    <location>
        <begin position="7"/>
        <end position="17"/>
    </location>
</feature>
<gene>
    <name evidence="2" type="ORF">SAMN05192561_11216</name>
</gene>
<dbReference type="AlphaFoldDB" id="A0A1H6JFB0"/>
<evidence type="ECO:0000313" key="2">
    <source>
        <dbReference type="EMBL" id="SEH60572.1"/>
    </source>
</evidence>